<proteinExistence type="predicted"/>
<dbReference type="EMBL" id="BAAAZN010000002">
    <property type="protein sequence ID" value="GAA3530190.1"/>
    <property type="molecule type" value="Genomic_DNA"/>
</dbReference>
<protein>
    <submittedName>
        <fullName evidence="4">MCE family protein</fullName>
    </submittedName>
</protein>
<dbReference type="PANTHER" id="PTHR33371:SF15">
    <property type="entry name" value="LIPOPROTEIN LPRN"/>
    <property type="match status" value="1"/>
</dbReference>
<feature type="region of interest" description="Disordered" evidence="1">
    <location>
        <begin position="337"/>
        <end position="383"/>
    </location>
</feature>
<evidence type="ECO:0000259" key="2">
    <source>
        <dbReference type="Pfam" id="PF02470"/>
    </source>
</evidence>
<evidence type="ECO:0000313" key="5">
    <source>
        <dbReference type="Proteomes" id="UP001500689"/>
    </source>
</evidence>
<dbReference type="Pfam" id="PF02470">
    <property type="entry name" value="MlaD"/>
    <property type="match status" value="1"/>
</dbReference>
<dbReference type="InterPro" id="IPR024516">
    <property type="entry name" value="Mce_C"/>
</dbReference>
<comment type="caution">
    <text evidence="4">The sequence shown here is derived from an EMBL/GenBank/DDBJ whole genome shotgun (WGS) entry which is preliminary data.</text>
</comment>
<dbReference type="Proteomes" id="UP001500689">
    <property type="component" value="Unassembled WGS sequence"/>
</dbReference>
<sequence>MNRVRRRLAGVLAGVLVLAGCSDGGFNGLYSTPLPGGPDLGEHPFHVTALFTDVLDLVPQATVKVNDVPVGRIDRVTLTPDTKAALVAMTVNSDVALPANARAQLRQSSLLGEKFVELSAPPEEKPAGRLGDGAQIPLGRTNRNPEIEEVLGALSLLLNGGGVEQLQGITRELNSALSGNEPQMRALLSRVDDLATQLDGHKGEILRAIDGLGKLSHTLAGQQQNLTTALDDLAPGLKIVADQRDQLVAMLNALNKLSGVAVDTVNRSRDQLVANLKALEPTLRQLGAAGKDLPDALQILLTYPFPDYAGNTIKGDYANVDARVNLDLDKLVKNFTNSSQPPIQLPGGTPTAPGSLPLTNGPGAAPLPLPTTSPPANNQPGLGGVLGGLLGGLAGGGGR</sequence>
<dbReference type="InterPro" id="IPR003399">
    <property type="entry name" value="Mce/MlaD"/>
</dbReference>
<gene>
    <name evidence="4" type="ORF">GCM10022222_11410</name>
</gene>
<evidence type="ECO:0000259" key="3">
    <source>
        <dbReference type="Pfam" id="PF11887"/>
    </source>
</evidence>
<dbReference type="InterPro" id="IPR052336">
    <property type="entry name" value="MlaD_Phospholipid_Transporter"/>
</dbReference>
<dbReference type="RefSeq" id="WP_344856033.1">
    <property type="nucleotide sequence ID" value="NZ_BAAAZN010000002.1"/>
</dbReference>
<evidence type="ECO:0000256" key="1">
    <source>
        <dbReference type="SAM" id="MobiDB-lite"/>
    </source>
</evidence>
<evidence type="ECO:0000313" key="4">
    <source>
        <dbReference type="EMBL" id="GAA3530190.1"/>
    </source>
</evidence>
<accession>A0ABP6V7G4</accession>
<dbReference type="NCBIfam" id="TIGR00996">
    <property type="entry name" value="Mtu_fam_mce"/>
    <property type="match status" value="1"/>
</dbReference>
<organism evidence="4 5">
    <name type="scientific">Amycolatopsis ultiminotia</name>
    <dbReference type="NCBI Taxonomy" id="543629"/>
    <lineage>
        <taxon>Bacteria</taxon>
        <taxon>Bacillati</taxon>
        <taxon>Actinomycetota</taxon>
        <taxon>Actinomycetes</taxon>
        <taxon>Pseudonocardiales</taxon>
        <taxon>Pseudonocardiaceae</taxon>
        <taxon>Amycolatopsis</taxon>
    </lineage>
</organism>
<dbReference type="Pfam" id="PF11887">
    <property type="entry name" value="Mce4_CUP1"/>
    <property type="match status" value="1"/>
</dbReference>
<feature type="domain" description="Mce/MlaD" evidence="2">
    <location>
        <begin position="46"/>
        <end position="120"/>
    </location>
</feature>
<dbReference type="PANTHER" id="PTHR33371">
    <property type="entry name" value="INTERMEMBRANE PHOSPHOLIPID TRANSPORT SYSTEM BINDING PROTEIN MLAD-RELATED"/>
    <property type="match status" value="1"/>
</dbReference>
<reference evidence="5" key="1">
    <citation type="journal article" date="2019" name="Int. J. Syst. Evol. Microbiol.">
        <title>The Global Catalogue of Microorganisms (GCM) 10K type strain sequencing project: providing services to taxonomists for standard genome sequencing and annotation.</title>
        <authorList>
            <consortium name="The Broad Institute Genomics Platform"/>
            <consortium name="The Broad Institute Genome Sequencing Center for Infectious Disease"/>
            <person name="Wu L."/>
            <person name="Ma J."/>
        </authorList>
    </citation>
    <scope>NUCLEOTIDE SEQUENCE [LARGE SCALE GENOMIC DNA]</scope>
    <source>
        <strain evidence="5">JCM 16898</strain>
    </source>
</reference>
<dbReference type="PROSITE" id="PS51257">
    <property type="entry name" value="PROKAR_LIPOPROTEIN"/>
    <property type="match status" value="1"/>
</dbReference>
<dbReference type="InterPro" id="IPR005693">
    <property type="entry name" value="Mce"/>
</dbReference>
<name>A0ABP6V7G4_9PSEU</name>
<keyword evidence="5" id="KW-1185">Reference proteome</keyword>
<feature type="domain" description="Mammalian cell entry C-terminal" evidence="3">
    <location>
        <begin position="128"/>
        <end position="286"/>
    </location>
</feature>